<name>A0A286TTB4_9BACT</name>
<reference evidence="2" key="1">
    <citation type="journal article" date="2017" name="Environ. Microbiol. Rep.">
        <title>Genetic Diversity of Marine Anaerobic Ammonium-Oxidizing Bacteria as Revealed by Genomic and Proteomic Analyses of 'Candidatus Scalindua japonica'.</title>
        <authorList>
            <person name="Oshiki M."/>
            <person name="Mizuto K."/>
            <person name="Kimura Z."/>
            <person name="Kindaichi T."/>
            <person name="Satoh H."/>
            <person name="Okabe S."/>
        </authorList>
    </citation>
    <scope>NUCLEOTIDE SEQUENCE [LARGE SCALE GENOMIC DNA]</scope>
    <source>
        <strain evidence="2">husup-a2</strain>
    </source>
</reference>
<dbReference type="Proteomes" id="UP000218542">
    <property type="component" value="Unassembled WGS sequence"/>
</dbReference>
<keyword evidence="2" id="KW-1185">Reference proteome</keyword>
<dbReference type="AlphaFoldDB" id="A0A286TTB4"/>
<gene>
    <name evidence="1" type="ORF">SCALIN_C01_0039</name>
</gene>
<evidence type="ECO:0000313" key="2">
    <source>
        <dbReference type="Proteomes" id="UP000218542"/>
    </source>
</evidence>
<comment type="caution">
    <text evidence="1">The sequence shown here is derived from an EMBL/GenBank/DDBJ whole genome shotgun (WGS) entry which is preliminary data.</text>
</comment>
<sequence length="50" mass="5701">MIKTKTLFILGAGASAPFEYPTSFKLREDILREGHEHDVVNALNTDFHRL</sequence>
<accession>A0A286TTB4</accession>
<proteinExistence type="predicted"/>
<organism evidence="1 2">
    <name type="scientific">Candidatus Scalindua japonica</name>
    <dbReference type="NCBI Taxonomy" id="1284222"/>
    <lineage>
        <taxon>Bacteria</taxon>
        <taxon>Pseudomonadati</taxon>
        <taxon>Planctomycetota</taxon>
        <taxon>Candidatus Brocadiia</taxon>
        <taxon>Candidatus Brocadiales</taxon>
        <taxon>Candidatus Scalinduaceae</taxon>
        <taxon>Candidatus Scalindua</taxon>
    </lineage>
</organism>
<dbReference type="EMBL" id="BAOS01000001">
    <property type="protein sequence ID" value="GAX59108.1"/>
    <property type="molecule type" value="Genomic_DNA"/>
</dbReference>
<protein>
    <submittedName>
        <fullName evidence="1">Uncharacterized protein</fullName>
    </submittedName>
</protein>
<evidence type="ECO:0000313" key="1">
    <source>
        <dbReference type="EMBL" id="GAX59108.1"/>
    </source>
</evidence>